<dbReference type="EMBL" id="JAATIP010000049">
    <property type="protein sequence ID" value="KAF4384140.1"/>
    <property type="molecule type" value="Genomic_DNA"/>
</dbReference>
<dbReference type="AlphaFoldDB" id="A0A7J6GP60"/>
<accession>A0A7J6GP60</accession>
<evidence type="ECO:0000313" key="3">
    <source>
        <dbReference type="Proteomes" id="UP000525078"/>
    </source>
</evidence>
<organism evidence="2 3">
    <name type="scientific">Cannabis sativa</name>
    <name type="common">Hemp</name>
    <name type="synonym">Marijuana</name>
    <dbReference type="NCBI Taxonomy" id="3483"/>
    <lineage>
        <taxon>Eukaryota</taxon>
        <taxon>Viridiplantae</taxon>
        <taxon>Streptophyta</taxon>
        <taxon>Embryophyta</taxon>
        <taxon>Tracheophyta</taxon>
        <taxon>Spermatophyta</taxon>
        <taxon>Magnoliopsida</taxon>
        <taxon>eudicotyledons</taxon>
        <taxon>Gunneridae</taxon>
        <taxon>Pentapetalae</taxon>
        <taxon>rosids</taxon>
        <taxon>fabids</taxon>
        <taxon>Rosales</taxon>
        <taxon>Cannabaceae</taxon>
        <taxon>Cannabis</taxon>
    </lineage>
</organism>
<evidence type="ECO:0000256" key="1">
    <source>
        <dbReference type="SAM" id="MobiDB-lite"/>
    </source>
</evidence>
<name>A0A7J6GP60_CANSA</name>
<proteinExistence type="predicted"/>
<dbReference type="Proteomes" id="UP000525078">
    <property type="component" value="Unassembled WGS sequence"/>
</dbReference>
<feature type="compositionally biased region" description="Basic and acidic residues" evidence="1">
    <location>
        <begin position="61"/>
        <end position="74"/>
    </location>
</feature>
<sequence length="83" mass="9538">MELFAQALQEGNIQMVIQEEDSGKCDFDEAAGEKSIWADEVEQDNFVRSVLLDQQQLLRRNNEKRGRRMEDKRGKLVTPKGIG</sequence>
<evidence type="ECO:0000313" key="2">
    <source>
        <dbReference type="EMBL" id="KAF4384140.1"/>
    </source>
</evidence>
<reference evidence="2 3" key="1">
    <citation type="journal article" date="2020" name="bioRxiv">
        <title>Sequence and annotation of 42 cannabis genomes reveals extensive copy number variation in cannabinoid synthesis and pathogen resistance genes.</title>
        <authorList>
            <person name="Mckernan K.J."/>
            <person name="Helbert Y."/>
            <person name="Kane L.T."/>
            <person name="Ebling H."/>
            <person name="Zhang L."/>
            <person name="Liu B."/>
            <person name="Eaton Z."/>
            <person name="Mclaughlin S."/>
            <person name="Kingan S."/>
            <person name="Baybayan P."/>
            <person name="Concepcion G."/>
            <person name="Jordan M."/>
            <person name="Riva A."/>
            <person name="Barbazuk W."/>
            <person name="Harkins T."/>
        </authorList>
    </citation>
    <scope>NUCLEOTIDE SEQUENCE [LARGE SCALE GENOMIC DNA]</scope>
    <source>
        <strain evidence="3">cv. Jamaican Lion 4</strain>
        <tissue evidence="2">Leaf</tissue>
    </source>
</reference>
<gene>
    <name evidence="2" type="ORF">F8388_001378</name>
</gene>
<protein>
    <submittedName>
        <fullName evidence="2">Uncharacterized protein</fullName>
    </submittedName>
</protein>
<feature type="region of interest" description="Disordered" evidence="1">
    <location>
        <begin position="61"/>
        <end position="83"/>
    </location>
</feature>
<comment type="caution">
    <text evidence="2">The sequence shown here is derived from an EMBL/GenBank/DDBJ whole genome shotgun (WGS) entry which is preliminary data.</text>
</comment>